<evidence type="ECO:0000256" key="1">
    <source>
        <dbReference type="ARBA" id="ARBA00004752"/>
    </source>
</evidence>
<keyword evidence="3" id="KW-0808">Transferase</keyword>
<comment type="similarity">
    <text evidence="2 12">Belongs to the peptidase S11 family.</text>
</comment>
<evidence type="ECO:0000256" key="7">
    <source>
        <dbReference type="ARBA" id="ARBA00022984"/>
    </source>
</evidence>
<feature type="binding site" evidence="10">
    <location>
        <position position="405"/>
    </location>
    <ligand>
        <name>substrate</name>
    </ligand>
</feature>
<dbReference type="InterPro" id="IPR018044">
    <property type="entry name" value="Peptidase_S11"/>
</dbReference>
<dbReference type="InterPro" id="IPR012338">
    <property type="entry name" value="Beta-lactam/transpept-like"/>
</dbReference>
<feature type="active site" description="Nucleophile" evidence="11">
    <location>
        <position position="176"/>
    </location>
</feature>
<dbReference type="AlphaFoldDB" id="A0A1F6DEY2"/>
<evidence type="ECO:0000256" key="2">
    <source>
        <dbReference type="ARBA" id="ARBA00007164"/>
    </source>
</evidence>
<evidence type="ECO:0000259" key="14">
    <source>
        <dbReference type="PROSITE" id="PS52029"/>
    </source>
</evidence>
<comment type="caution">
    <text evidence="15">The sequence shown here is derived from an EMBL/GenBank/DDBJ whole genome shotgun (WGS) entry which is preliminary data.</text>
</comment>
<dbReference type="InterPro" id="IPR050979">
    <property type="entry name" value="LD-transpeptidase"/>
</dbReference>
<keyword evidence="5" id="KW-0378">Hydrolase</keyword>
<dbReference type="GO" id="GO:0071555">
    <property type="term" value="P:cell wall organization"/>
    <property type="evidence" value="ECO:0007669"/>
    <property type="project" value="UniProtKB-UniRule"/>
</dbReference>
<dbReference type="GO" id="GO:0016740">
    <property type="term" value="F:transferase activity"/>
    <property type="evidence" value="ECO:0007669"/>
    <property type="project" value="UniProtKB-KW"/>
</dbReference>
<accession>A0A1F6DEY2</accession>
<dbReference type="GO" id="GO:0005576">
    <property type="term" value="C:extracellular region"/>
    <property type="evidence" value="ECO:0007669"/>
    <property type="project" value="TreeGrafter"/>
</dbReference>
<dbReference type="PANTHER" id="PTHR30582">
    <property type="entry name" value="L,D-TRANSPEPTIDASE"/>
    <property type="match status" value="1"/>
</dbReference>
<keyword evidence="6 11" id="KW-0133">Cell shape</keyword>
<keyword evidence="4" id="KW-0732">Signal</keyword>
<dbReference type="Proteomes" id="UP000178794">
    <property type="component" value="Unassembled WGS sequence"/>
</dbReference>
<dbReference type="UniPathway" id="UPA00219"/>
<dbReference type="CDD" id="cd16913">
    <property type="entry name" value="YkuD_like"/>
    <property type="match status" value="1"/>
</dbReference>
<dbReference type="PANTHER" id="PTHR30582:SF2">
    <property type="entry name" value="L,D-TRANSPEPTIDASE YCIB-RELATED"/>
    <property type="match status" value="1"/>
</dbReference>
<dbReference type="STRING" id="1798492.A3C89_03220"/>
<dbReference type="InterPro" id="IPR038063">
    <property type="entry name" value="Transpep_catalytic_dom"/>
</dbReference>
<evidence type="ECO:0000256" key="4">
    <source>
        <dbReference type="ARBA" id="ARBA00022729"/>
    </source>
</evidence>
<evidence type="ECO:0000256" key="9">
    <source>
        <dbReference type="PIRSR" id="PIRSR618044-1"/>
    </source>
</evidence>
<reference evidence="15 16" key="1">
    <citation type="journal article" date="2016" name="Nat. Commun.">
        <title>Thousands of microbial genomes shed light on interconnected biogeochemical processes in an aquifer system.</title>
        <authorList>
            <person name="Anantharaman K."/>
            <person name="Brown C.T."/>
            <person name="Hug L.A."/>
            <person name="Sharon I."/>
            <person name="Castelle C.J."/>
            <person name="Probst A.J."/>
            <person name="Thomas B.C."/>
            <person name="Singh A."/>
            <person name="Wilkins M.J."/>
            <person name="Karaoz U."/>
            <person name="Brodie E.L."/>
            <person name="Williams K.H."/>
            <person name="Hubbard S.S."/>
            <person name="Banfield J.F."/>
        </authorList>
    </citation>
    <scope>NUCLEOTIDE SEQUENCE [LARGE SCALE GENOMIC DNA]</scope>
</reference>
<evidence type="ECO:0000313" key="15">
    <source>
        <dbReference type="EMBL" id="OGG59926.1"/>
    </source>
</evidence>
<evidence type="ECO:0000256" key="6">
    <source>
        <dbReference type="ARBA" id="ARBA00022960"/>
    </source>
</evidence>
<dbReference type="PROSITE" id="PS52029">
    <property type="entry name" value="LD_TPASE"/>
    <property type="match status" value="1"/>
</dbReference>
<dbReference type="GO" id="GO:0071972">
    <property type="term" value="F:peptidoglycan L,D-transpeptidase activity"/>
    <property type="evidence" value="ECO:0007669"/>
    <property type="project" value="TreeGrafter"/>
</dbReference>
<evidence type="ECO:0000256" key="13">
    <source>
        <dbReference type="SAM" id="Phobius"/>
    </source>
</evidence>
<gene>
    <name evidence="15" type="ORF">A3C89_03220</name>
</gene>
<evidence type="ECO:0000256" key="12">
    <source>
        <dbReference type="RuleBase" id="RU004016"/>
    </source>
</evidence>
<dbReference type="SUPFAM" id="SSF141523">
    <property type="entry name" value="L,D-transpeptidase catalytic domain-like"/>
    <property type="match status" value="1"/>
</dbReference>
<feature type="active site" evidence="9">
    <location>
        <position position="302"/>
    </location>
</feature>
<evidence type="ECO:0000256" key="3">
    <source>
        <dbReference type="ARBA" id="ARBA00022679"/>
    </source>
</evidence>
<dbReference type="Pfam" id="PF00768">
    <property type="entry name" value="Peptidase_S11"/>
    <property type="match status" value="1"/>
</dbReference>
<feature type="active site" description="Proton donor/acceptor" evidence="11">
    <location>
        <position position="157"/>
    </location>
</feature>
<feature type="domain" description="L,D-TPase catalytic" evidence="14">
    <location>
        <begin position="84"/>
        <end position="200"/>
    </location>
</feature>
<feature type="active site" description="Proton acceptor" evidence="9">
    <location>
        <position position="250"/>
    </location>
</feature>
<dbReference type="EMBL" id="MFLF01000012">
    <property type="protein sequence ID" value="OGG59926.1"/>
    <property type="molecule type" value="Genomic_DNA"/>
</dbReference>
<dbReference type="GO" id="GO:0009002">
    <property type="term" value="F:serine-type D-Ala-D-Ala carboxypeptidase activity"/>
    <property type="evidence" value="ECO:0007669"/>
    <property type="project" value="InterPro"/>
</dbReference>
<dbReference type="Gene3D" id="3.40.710.10">
    <property type="entry name" value="DD-peptidase/beta-lactamase superfamily"/>
    <property type="match status" value="1"/>
</dbReference>
<keyword evidence="13" id="KW-0812">Transmembrane</keyword>
<keyword evidence="7 11" id="KW-0573">Peptidoglycan synthesis</keyword>
<feature type="transmembrane region" description="Helical" evidence="13">
    <location>
        <begin position="7"/>
        <end position="27"/>
    </location>
</feature>
<protein>
    <recommendedName>
        <fullName evidence="14">L,D-TPase catalytic domain-containing protein</fullName>
    </recommendedName>
</protein>
<comment type="pathway">
    <text evidence="1 11">Cell wall biogenesis; peptidoglycan biosynthesis.</text>
</comment>
<dbReference type="InterPro" id="IPR001967">
    <property type="entry name" value="Peptidase_S11_N"/>
</dbReference>
<evidence type="ECO:0000256" key="5">
    <source>
        <dbReference type="ARBA" id="ARBA00022801"/>
    </source>
</evidence>
<dbReference type="SUPFAM" id="SSF56601">
    <property type="entry name" value="beta-lactamase/transpeptidase-like"/>
    <property type="match status" value="1"/>
</dbReference>
<dbReference type="GO" id="GO:0006508">
    <property type="term" value="P:proteolysis"/>
    <property type="evidence" value="ECO:0007669"/>
    <property type="project" value="InterPro"/>
</dbReference>
<dbReference type="Pfam" id="PF03734">
    <property type="entry name" value="YkuD"/>
    <property type="match status" value="1"/>
</dbReference>
<keyword evidence="13" id="KW-1133">Transmembrane helix</keyword>
<keyword evidence="8 11" id="KW-0961">Cell wall biogenesis/degradation</keyword>
<sequence>MSTRTGIQIFSGTLVFLILVAGLGFFVQGSGEAHATADDAGSVSEFEDVLPTQEDMRRFGTGAVRAQANYYTETTKQLVQKGASFIEANLTDMQITAYRDGVRAFTVPIQTKGRPGSWWQTPAGVYSVQTKKEKHFSSFGQVYTNWNLPFQGNFFFHGWPYHEDGTPVPMGYSGGCIRLTDEDAQKLYEFAETGMDVVVYEEYFTSDNFSYDVPQLDVTATSYLAMDVRSNDVVLERSATSTYAIASIAKIMTALIATEYINLDKPLIVSAQAAAATTTKPRFKEGESVLAFHALYPLLNESSNQSAVLLAESVGTERYVRLMNDKAAAIGMQATTFADPAGVLATNVATAEDLARLAQYLYYNRPFVLNLLAGRLDPGVYDAPQFEDLSNFNLFSGDDAFVGGKVGHTTAAAETMLAIFNIDIRGTTRPIAIVVLGSANIKEDVEKLRTYISERYK</sequence>
<evidence type="ECO:0000313" key="16">
    <source>
        <dbReference type="Proteomes" id="UP000178794"/>
    </source>
</evidence>
<evidence type="ECO:0000256" key="11">
    <source>
        <dbReference type="PROSITE-ProRule" id="PRU01373"/>
    </source>
</evidence>
<evidence type="ECO:0000256" key="8">
    <source>
        <dbReference type="ARBA" id="ARBA00023316"/>
    </source>
</evidence>
<feature type="active site" description="Acyl-ester intermediate" evidence="9">
    <location>
        <position position="247"/>
    </location>
</feature>
<evidence type="ECO:0000256" key="10">
    <source>
        <dbReference type="PIRSR" id="PIRSR618044-2"/>
    </source>
</evidence>
<dbReference type="PRINTS" id="PR00725">
    <property type="entry name" value="DADACBPTASE1"/>
</dbReference>
<proteinExistence type="inferred from homology"/>
<dbReference type="GO" id="GO:0008360">
    <property type="term" value="P:regulation of cell shape"/>
    <property type="evidence" value="ECO:0007669"/>
    <property type="project" value="UniProtKB-UniRule"/>
</dbReference>
<dbReference type="InterPro" id="IPR005490">
    <property type="entry name" value="LD_TPept_cat_dom"/>
</dbReference>
<keyword evidence="13" id="KW-0472">Membrane</keyword>
<name>A0A1F6DEY2_9BACT</name>
<dbReference type="Gene3D" id="2.40.440.10">
    <property type="entry name" value="L,D-transpeptidase catalytic domain-like"/>
    <property type="match status" value="1"/>
</dbReference>
<dbReference type="GO" id="GO:0018104">
    <property type="term" value="P:peptidoglycan-protein cross-linking"/>
    <property type="evidence" value="ECO:0007669"/>
    <property type="project" value="TreeGrafter"/>
</dbReference>
<organism evidence="15 16">
    <name type="scientific">Candidatus Kaiserbacteria bacterium RIFCSPHIGHO2_02_FULL_50_50</name>
    <dbReference type="NCBI Taxonomy" id="1798492"/>
    <lineage>
        <taxon>Bacteria</taxon>
        <taxon>Candidatus Kaiseribacteriota</taxon>
    </lineage>
</organism>